<protein>
    <submittedName>
        <fullName evidence="1">Uncharacterized protein</fullName>
    </submittedName>
</protein>
<name>A0A0E9PQX4_ANGAN</name>
<reference evidence="1" key="1">
    <citation type="submission" date="2014-11" db="EMBL/GenBank/DDBJ databases">
        <authorList>
            <person name="Amaro Gonzalez C."/>
        </authorList>
    </citation>
    <scope>NUCLEOTIDE SEQUENCE</scope>
</reference>
<dbReference type="EMBL" id="GBXM01101546">
    <property type="protein sequence ID" value="JAH07031.1"/>
    <property type="molecule type" value="Transcribed_RNA"/>
</dbReference>
<dbReference type="AlphaFoldDB" id="A0A0E9PQX4"/>
<organism evidence="1">
    <name type="scientific">Anguilla anguilla</name>
    <name type="common">European freshwater eel</name>
    <name type="synonym">Muraena anguilla</name>
    <dbReference type="NCBI Taxonomy" id="7936"/>
    <lineage>
        <taxon>Eukaryota</taxon>
        <taxon>Metazoa</taxon>
        <taxon>Chordata</taxon>
        <taxon>Craniata</taxon>
        <taxon>Vertebrata</taxon>
        <taxon>Euteleostomi</taxon>
        <taxon>Actinopterygii</taxon>
        <taxon>Neopterygii</taxon>
        <taxon>Teleostei</taxon>
        <taxon>Anguilliformes</taxon>
        <taxon>Anguillidae</taxon>
        <taxon>Anguilla</taxon>
    </lineage>
</organism>
<accession>A0A0E9PQX4</accession>
<sequence>MRFIISFLKIGFYTVLCCSDLINQLDSN</sequence>
<evidence type="ECO:0000313" key="1">
    <source>
        <dbReference type="EMBL" id="JAH07031.1"/>
    </source>
</evidence>
<proteinExistence type="predicted"/>
<reference evidence="1" key="2">
    <citation type="journal article" date="2015" name="Fish Shellfish Immunol.">
        <title>Early steps in the European eel (Anguilla anguilla)-Vibrio vulnificus interaction in the gills: Role of the RtxA13 toxin.</title>
        <authorList>
            <person name="Callol A."/>
            <person name="Pajuelo D."/>
            <person name="Ebbesson L."/>
            <person name="Teles M."/>
            <person name="MacKenzie S."/>
            <person name="Amaro C."/>
        </authorList>
    </citation>
    <scope>NUCLEOTIDE SEQUENCE</scope>
</reference>